<dbReference type="InterPro" id="IPR059000">
    <property type="entry name" value="ATPase_P-type_domA"/>
</dbReference>
<evidence type="ECO:0000256" key="1">
    <source>
        <dbReference type="ARBA" id="ARBA00004651"/>
    </source>
</evidence>
<reference evidence="9 10" key="1">
    <citation type="submission" date="2020-10" db="EMBL/GenBank/DDBJ databases">
        <title>Connecting structure to function with the recovery of over 1000 high-quality activated sludge metagenome-assembled genomes encoding full-length rRNA genes using long-read sequencing.</title>
        <authorList>
            <person name="Singleton C.M."/>
            <person name="Petriglieri F."/>
            <person name="Kristensen J.M."/>
            <person name="Kirkegaard R.H."/>
            <person name="Michaelsen T.Y."/>
            <person name="Andersen M.H."/>
            <person name="Karst S.M."/>
            <person name="Dueholm M.S."/>
            <person name="Nielsen P.H."/>
            <person name="Albertsen M."/>
        </authorList>
    </citation>
    <scope>NUCLEOTIDE SEQUENCE [LARGE SCALE GENOMIC DNA]</scope>
    <source>
        <strain evidence="9">Lyne_18-Q3-R50-59_MAXAC.006</strain>
    </source>
</reference>
<dbReference type="InterPro" id="IPR023214">
    <property type="entry name" value="HAD_sf"/>
</dbReference>
<keyword evidence="2 7" id="KW-0812">Transmembrane</keyword>
<organism evidence="9 10">
    <name type="scientific">Candidatus Neomicrothrix subdominans</name>
    <dbReference type="NCBI Taxonomy" id="2954438"/>
    <lineage>
        <taxon>Bacteria</taxon>
        <taxon>Bacillati</taxon>
        <taxon>Actinomycetota</taxon>
        <taxon>Acidimicrobiia</taxon>
        <taxon>Acidimicrobiales</taxon>
        <taxon>Microthrixaceae</taxon>
        <taxon>Candidatus Neomicrothrix</taxon>
    </lineage>
</organism>
<dbReference type="InterPro" id="IPR044492">
    <property type="entry name" value="P_typ_ATPase_HD_dom"/>
</dbReference>
<dbReference type="Gene3D" id="3.40.1110.10">
    <property type="entry name" value="Calcium-transporting ATPase, cytoplasmic domain N"/>
    <property type="match status" value="1"/>
</dbReference>
<dbReference type="SUPFAM" id="SSF81653">
    <property type="entry name" value="Calcium ATPase, transduction domain A"/>
    <property type="match status" value="1"/>
</dbReference>
<dbReference type="InterPro" id="IPR001757">
    <property type="entry name" value="P_typ_ATPase"/>
</dbReference>
<feature type="transmembrane region" description="Helical" evidence="7">
    <location>
        <begin position="780"/>
        <end position="804"/>
    </location>
</feature>
<dbReference type="EMBL" id="JADJZA010000011">
    <property type="protein sequence ID" value="MBK9298979.1"/>
    <property type="molecule type" value="Genomic_DNA"/>
</dbReference>
<protein>
    <submittedName>
        <fullName evidence="9">HAD-IC family P-type ATPase</fullName>
    </submittedName>
</protein>
<feature type="region of interest" description="Disordered" evidence="6">
    <location>
        <begin position="1"/>
        <end position="40"/>
    </location>
</feature>
<dbReference type="GO" id="GO:0016887">
    <property type="term" value="F:ATP hydrolysis activity"/>
    <property type="evidence" value="ECO:0007669"/>
    <property type="project" value="InterPro"/>
</dbReference>
<dbReference type="SFLD" id="SFLDS00003">
    <property type="entry name" value="Haloacid_Dehalogenase"/>
    <property type="match status" value="1"/>
</dbReference>
<evidence type="ECO:0000259" key="8">
    <source>
        <dbReference type="Pfam" id="PF00122"/>
    </source>
</evidence>
<evidence type="ECO:0000256" key="7">
    <source>
        <dbReference type="SAM" id="Phobius"/>
    </source>
</evidence>
<dbReference type="NCBIfam" id="TIGR01494">
    <property type="entry name" value="ATPase_P-type"/>
    <property type="match status" value="2"/>
</dbReference>
<dbReference type="Pfam" id="PF00702">
    <property type="entry name" value="Hydrolase"/>
    <property type="match status" value="1"/>
</dbReference>
<keyword evidence="5 7" id="KW-0472">Membrane</keyword>
<evidence type="ECO:0000256" key="4">
    <source>
        <dbReference type="ARBA" id="ARBA00022989"/>
    </source>
</evidence>
<evidence type="ECO:0000256" key="6">
    <source>
        <dbReference type="SAM" id="MobiDB-lite"/>
    </source>
</evidence>
<evidence type="ECO:0000313" key="10">
    <source>
        <dbReference type="Proteomes" id="UP000727993"/>
    </source>
</evidence>
<dbReference type="SFLD" id="SFLDG00002">
    <property type="entry name" value="C1.7:_P-type_atpase_like"/>
    <property type="match status" value="1"/>
</dbReference>
<comment type="caution">
    <text evidence="9">The sequence shown here is derived from an EMBL/GenBank/DDBJ whole genome shotgun (WGS) entry which is preliminary data.</text>
</comment>
<dbReference type="PRINTS" id="PR00120">
    <property type="entry name" value="HATPASE"/>
</dbReference>
<dbReference type="Gene3D" id="2.70.150.10">
    <property type="entry name" value="Calcium-transporting ATPase, cytoplasmic transduction domain A"/>
    <property type="match status" value="1"/>
</dbReference>
<gene>
    <name evidence="9" type="ORF">IPN02_19570</name>
</gene>
<dbReference type="SUPFAM" id="SSF56784">
    <property type="entry name" value="HAD-like"/>
    <property type="match status" value="1"/>
</dbReference>
<evidence type="ECO:0000256" key="5">
    <source>
        <dbReference type="ARBA" id="ARBA00023136"/>
    </source>
</evidence>
<feature type="transmembrane region" description="Helical" evidence="7">
    <location>
        <begin position="660"/>
        <end position="679"/>
    </location>
</feature>
<evidence type="ECO:0000313" key="9">
    <source>
        <dbReference type="EMBL" id="MBK9298979.1"/>
    </source>
</evidence>
<feature type="transmembrane region" description="Helical" evidence="7">
    <location>
        <begin position="282"/>
        <end position="305"/>
    </location>
</feature>
<evidence type="ECO:0000256" key="2">
    <source>
        <dbReference type="ARBA" id="ARBA00022692"/>
    </source>
</evidence>
<dbReference type="GO" id="GO:0005886">
    <property type="term" value="C:plasma membrane"/>
    <property type="evidence" value="ECO:0007669"/>
    <property type="project" value="UniProtKB-SubCell"/>
</dbReference>
<dbReference type="Pfam" id="PF00122">
    <property type="entry name" value="E1-E2_ATPase"/>
    <property type="match status" value="1"/>
</dbReference>
<dbReference type="SFLD" id="SFLDF00027">
    <property type="entry name" value="p-type_atpase"/>
    <property type="match status" value="1"/>
</dbReference>
<dbReference type="InterPro" id="IPR018303">
    <property type="entry name" value="ATPase_P-typ_P_site"/>
</dbReference>
<keyword evidence="4 7" id="KW-1133">Transmembrane helix</keyword>
<sequence length="812" mass="85430">MPRLAPFAPDAPPDDTPGNDDAFSAPEPTGEVSDAYPENGLTDDEVAERVADGRVNRRPGVQGMRTSRIVLTNVLSPVNGIMLALFVLIGISGFWKDALFVGVVVTNTVVGITQELRARRELDQLKVLTEPAATVVRGGHTSEVQADDLVEDDLVEVSAGFQVVADGEVTDAVGLSVDESLLTGESKAVAKEVGDSILSGSFIVAGRGRFRATGVGAHSYAGSLTTEARRFSMAGSWLQGEINRIIHWLLFIVPPAALGMWLTRRGSGDTWQEALQGTVAAAVSMVPDGLVLLTSVAFVAGVVTLSRHKALAKQLATVESLARVDVLCMDKTGTITTGELEFVEAVPLDDIEVDEVKQVLAAIAAADPSPNATSTAIAEGTGTPPDWTVAAVEAFQSQYKWAGVTFAGRGMFILGAPDVMVDADDPVLERVGALSTGGSRVLLLSRAAESSSFHPLPDDLTPVAIVELSDEVRDDAAGVIEFFARQGVDLKVISGDNIGTVSAVAERANITQIGEPIDARRLPLDSEPSDEMADAMESTTVFGRVTPHQKEAMVSSLQARGHVVAMTGDGVNDVMALKQADLGIAMGEGSAAARSIADLVLTDNAFATLPVVVDEGRKVINNVERVSNLFLTKSAYAIVLTVAVAVASMPFPLLPRQLTLIGTFSIGLPGFFLALSPEVDRLRPGFLRRVLSFALPAGVIAAAMAMVAFVYTRNQFGLPEARTMTTLTLLAIGLVVLLASSRPLHPWKIGLAVGMAVSYALICGLWVTRDYFELSYVADAGVWGVGVGASLLGGVLIVALTALLDRTERTGA</sequence>
<dbReference type="PROSITE" id="PS00154">
    <property type="entry name" value="ATPASE_E1_E2"/>
    <property type="match status" value="1"/>
</dbReference>
<comment type="subcellular location">
    <subcellularLocation>
        <location evidence="1">Cell membrane</location>
        <topology evidence="1">Multi-pass membrane protein</topology>
    </subcellularLocation>
</comment>
<feature type="transmembrane region" description="Helical" evidence="7">
    <location>
        <begin position="70"/>
        <end position="92"/>
    </location>
</feature>
<dbReference type="AlphaFoldDB" id="A0A936TGL9"/>
<name>A0A936TGL9_9ACTN</name>
<accession>A0A936TGL9</accession>
<dbReference type="Proteomes" id="UP000727993">
    <property type="component" value="Unassembled WGS sequence"/>
</dbReference>
<dbReference type="Gene3D" id="1.20.1110.10">
    <property type="entry name" value="Calcium-transporting ATPase, transmembrane domain"/>
    <property type="match status" value="1"/>
</dbReference>
<feature type="transmembrane region" description="Helical" evidence="7">
    <location>
        <begin position="635"/>
        <end position="654"/>
    </location>
</feature>
<proteinExistence type="predicted"/>
<feature type="transmembrane region" description="Helical" evidence="7">
    <location>
        <begin position="691"/>
        <end position="711"/>
    </location>
</feature>
<dbReference type="PANTHER" id="PTHR42861">
    <property type="entry name" value="CALCIUM-TRANSPORTING ATPASE"/>
    <property type="match status" value="1"/>
</dbReference>
<dbReference type="InterPro" id="IPR023299">
    <property type="entry name" value="ATPase_P-typ_cyto_dom_N"/>
</dbReference>
<feature type="transmembrane region" description="Helical" evidence="7">
    <location>
        <begin position="245"/>
        <end position="262"/>
    </location>
</feature>
<dbReference type="GO" id="GO:0005524">
    <property type="term" value="F:ATP binding"/>
    <property type="evidence" value="ECO:0007669"/>
    <property type="project" value="InterPro"/>
</dbReference>
<feature type="domain" description="P-type ATPase A" evidence="8">
    <location>
        <begin position="128"/>
        <end position="226"/>
    </location>
</feature>
<dbReference type="InterPro" id="IPR036412">
    <property type="entry name" value="HAD-like_sf"/>
</dbReference>
<dbReference type="SUPFAM" id="SSF81665">
    <property type="entry name" value="Calcium ATPase, transmembrane domain M"/>
    <property type="match status" value="1"/>
</dbReference>
<feature type="transmembrane region" description="Helical" evidence="7">
    <location>
        <begin position="747"/>
        <end position="768"/>
    </location>
</feature>
<dbReference type="PRINTS" id="PR00119">
    <property type="entry name" value="CATATPASE"/>
</dbReference>
<evidence type="ECO:0000256" key="3">
    <source>
        <dbReference type="ARBA" id="ARBA00022967"/>
    </source>
</evidence>
<dbReference type="InterPro" id="IPR008250">
    <property type="entry name" value="ATPase_P-typ_transduc_dom_A_sf"/>
</dbReference>
<keyword evidence="3" id="KW-1278">Translocase</keyword>
<dbReference type="Gene3D" id="3.40.50.1000">
    <property type="entry name" value="HAD superfamily/HAD-like"/>
    <property type="match status" value="1"/>
</dbReference>
<feature type="transmembrane region" description="Helical" evidence="7">
    <location>
        <begin position="723"/>
        <end position="740"/>
    </location>
</feature>
<dbReference type="InterPro" id="IPR023298">
    <property type="entry name" value="ATPase_P-typ_TM_dom_sf"/>
</dbReference>